<dbReference type="AlphaFoldDB" id="A0A1Y0ENE5"/>
<name>A0A1Y0ENE5_9BURK</name>
<dbReference type="KEGG" id="cser:CCO03_10870"/>
<feature type="transmembrane region" description="Helical" evidence="2">
    <location>
        <begin position="148"/>
        <end position="169"/>
    </location>
</feature>
<dbReference type="OrthoDB" id="9181360at2"/>
<dbReference type="Proteomes" id="UP000196138">
    <property type="component" value="Chromosome"/>
</dbReference>
<keyword evidence="4" id="KW-1185">Reference proteome</keyword>
<organism evidence="3 4">
    <name type="scientific">Comamonas serinivorans</name>
    <dbReference type="NCBI Taxonomy" id="1082851"/>
    <lineage>
        <taxon>Bacteria</taxon>
        <taxon>Pseudomonadati</taxon>
        <taxon>Pseudomonadota</taxon>
        <taxon>Betaproteobacteria</taxon>
        <taxon>Burkholderiales</taxon>
        <taxon>Comamonadaceae</taxon>
        <taxon>Comamonas</taxon>
    </lineage>
</organism>
<evidence type="ECO:0000313" key="3">
    <source>
        <dbReference type="EMBL" id="ARU05127.1"/>
    </source>
</evidence>
<evidence type="ECO:0000256" key="2">
    <source>
        <dbReference type="SAM" id="Phobius"/>
    </source>
</evidence>
<proteinExistence type="predicted"/>
<keyword evidence="2" id="KW-0472">Membrane</keyword>
<gene>
    <name evidence="3" type="ORF">CCO03_10870</name>
</gene>
<feature type="region of interest" description="Disordered" evidence="1">
    <location>
        <begin position="1"/>
        <end position="59"/>
    </location>
</feature>
<accession>A0A1Y0ENE5</accession>
<evidence type="ECO:0000256" key="1">
    <source>
        <dbReference type="SAM" id="MobiDB-lite"/>
    </source>
</evidence>
<feature type="transmembrane region" description="Helical" evidence="2">
    <location>
        <begin position="69"/>
        <end position="90"/>
    </location>
</feature>
<evidence type="ECO:0008006" key="5">
    <source>
        <dbReference type="Google" id="ProtNLM"/>
    </source>
</evidence>
<dbReference type="EMBL" id="CP021455">
    <property type="protein sequence ID" value="ARU05127.1"/>
    <property type="molecule type" value="Genomic_DNA"/>
</dbReference>
<dbReference type="InterPro" id="IPR018643">
    <property type="entry name" value="DUF2069_membrane"/>
</dbReference>
<feature type="transmembrane region" description="Helical" evidence="2">
    <location>
        <begin position="122"/>
        <end position="142"/>
    </location>
</feature>
<reference evidence="3 4" key="1">
    <citation type="submission" date="2017-05" db="EMBL/GenBank/DDBJ databases">
        <authorList>
            <person name="Song R."/>
            <person name="Chenine A.L."/>
            <person name="Ruprecht R.M."/>
        </authorList>
    </citation>
    <scope>NUCLEOTIDE SEQUENCE [LARGE SCALE GENOMIC DNA]</scope>
    <source>
        <strain evidence="3 4">DSM 26136</strain>
    </source>
</reference>
<protein>
    <recommendedName>
        <fullName evidence="5">DUF2069 domain-containing protein</fullName>
    </recommendedName>
</protein>
<keyword evidence="2" id="KW-0812">Transmembrane</keyword>
<feature type="transmembrane region" description="Helical" evidence="2">
    <location>
        <begin position="96"/>
        <end position="115"/>
    </location>
</feature>
<dbReference type="Pfam" id="PF09842">
    <property type="entry name" value="DUF2069"/>
    <property type="match status" value="1"/>
</dbReference>
<sequence>MNADPSTKATPDRTGPGPASQADPASSLTPHRATGVAEAAGATSLPPAPTGAQPTPSAAGLQAARRTRAAAVACVLALIALCMGWELAWAPTVPGGSWVLAAKALPLLPALPGLLRLRMYTYRWLSLLVWLYVTEGVVRAASEMGPSRLLALAEVALAAALFVACSLHVRLRLKHARAAATGLSTATDGTTGATAIQAASKHSA</sequence>
<keyword evidence="2" id="KW-1133">Transmembrane helix</keyword>
<evidence type="ECO:0000313" key="4">
    <source>
        <dbReference type="Proteomes" id="UP000196138"/>
    </source>
</evidence>